<evidence type="ECO:0008006" key="5">
    <source>
        <dbReference type="Google" id="ProtNLM"/>
    </source>
</evidence>
<evidence type="ECO:0000313" key="4">
    <source>
        <dbReference type="Proteomes" id="UP000006797"/>
    </source>
</evidence>
<sequence length="422" mass="48576">MTMMLKSIKKNRKPKAWLFPHAIEREYVGYLRGVARNINTMVNQKFVEIRPHFKANIRQDSFSDTLERWLIELLQAVLIFVDEKEITQFVRGYIHQTANFNGKQFHKVLKSVYSVDVFTTEPWLDDALKIAEWENIRLIKSLPTQTLEKLRSRFTQAVRGGWRWESVVDDVKSILNTNEKRATLIARDQIGKLNSHLTKLRQQNIGVKSYIWRGMLDERERAHHVDREGKQFDWDNPPDDGHPGEPILCRCYAEAVFPEFEDLGRDDAEPIDPISTIKTGKMNLDELFDNSLSGGGNKSFSNFGSVGPALVTLAKESIGLDISGWQHSIDESSIRHILKQHGNEKAENKRGQRAVTKADILMLPQIVSSFDSIDYTGTSDAGSETFLLRKEIGDEIFCVQEVRKRHKKIAVKTMWIRKKKKP</sequence>
<evidence type="ECO:0000313" key="3">
    <source>
        <dbReference type="EMBL" id="CBY86536.1"/>
    </source>
</evidence>
<protein>
    <recommendedName>
        <fullName evidence="5">Phage head morphogenesis domain-containing protein</fullName>
    </recommendedName>
</protein>
<dbReference type="AlphaFoldDB" id="A0AAV2U3W5"/>
<dbReference type="EMBL" id="FQ670204">
    <property type="protein sequence ID" value="CBY86536.1"/>
    <property type="molecule type" value="Genomic_DNA"/>
</dbReference>
<dbReference type="KEGG" id="hil:HICON_10720"/>
<organism evidence="3 4">
    <name type="scientific">Haemophilus influenzae F3047</name>
    <dbReference type="NCBI Taxonomy" id="935897"/>
    <lineage>
        <taxon>Bacteria</taxon>
        <taxon>Pseudomonadati</taxon>
        <taxon>Pseudomonadota</taxon>
        <taxon>Gammaproteobacteria</taxon>
        <taxon>Pasteurellales</taxon>
        <taxon>Pasteurellaceae</taxon>
        <taxon>Haemophilus</taxon>
    </lineage>
</organism>
<gene>
    <name evidence="3" type="ORF">HICON_10720</name>
</gene>
<reference evidence="3 4" key="1">
    <citation type="journal article" date="2012" name="Emerg. Infect. Dis.">
        <title>Lineage-specific Virulence Determinants of Haemophilus influenzae Biogroup aegyptius.</title>
        <authorList>
            <person name="Strouts F.R."/>
            <person name="Power P."/>
            <person name="Croucher N.J."/>
            <person name="Corton N."/>
            <person name="van Tonder A."/>
            <person name="Quail M.A."/>
            <person name="Langford P.R."/>
            <person name="Hudson M.J."/>
            <person name="Parkhill J."/>
            <person name="Kroll J.S."/>
            <person name="Bentley S.D."/>
        </authorList>
    </citation>
    <scope>NUCLEOTIDE SEQUENCE [LARGE SCALE GENOMIC DNA]</scope>
    <source>
        <strain evidence="3 4">F3047</strain>
    </source>
</reference>
<dbReference type="Proteomes" id="UP000006797">
    <property type="component" value="Chromosome"/>
</dbReference>
<dbReference type="Pfam" id="PF18812">
    <property type="entry name" value="PBECR3"/>
    <property type="match status" value="1"/>
</dbReference>
<dbReference type="InterPro" id="IPR041301">
    <property type="entry name" value="PBECR3"/>
</dbReference>
<evidence type="ECO:0000259" key="2">
    <source>
        <dbReference type="Pfam" id="PF18812"/>
    </source>
</evidence>
<accession>A0AAV2U3W5</accession>
<dbReference type="InterPro" id="IPR006528">
    <property type="entry name" value="Phage_head_morphogenesis_dom"/>
</dbReference>
<feature type="domain" description="Phage-Barnase-EndoU-ColicinE5/D-RelE like nuclease 3" evidence="2">
    <location>
        <begin position="311"/>
        <end position="421"/>
    </location>
</feature>
<dbReference type="Pfam" id="PF04233">
    <property type="entry name" value="Phage_Mu_F"/>
    <property type="match status" value="1"/>
</dbReference>
<feature type="domain" description="Phage head morphogenesis" evidence="1">
    <location>
        <begin position="149"/>
        <end position="252"/>
    </location>
</feature>
<proteinExistence type="predicted"/>
<name>A0AAV2U3W5_HAEIF</name>
<evidence type="ECO:0000259" key="1">
    <source>
        <dbReference type="Pfam" id="PF04233"/>
    </source>
</evidence>
<dbReference type="NCBIfam" id="TIGR01641">
    <property type="entry name" value="phageSPP1_gp7"/>
    <property type="match status" value="1"/>
</dbReference>